<dbReference type="PANTHER" id="PTHR48079">
    <property type="entry name" value="PROTEIN YEEZ"/>
    <property type="match status" value="1"/>
</dbReference>
<evidence type="ECO:0000313" key="1">
    <source>
        <dbReference type="EMBL" id="MBT0771553.1"/>
    </source>
</evidence>
<dbReference type="InterPro" id="IPR051783">
    <property type="entry name" value="NAD(P)-dependent_oxidoreduct"/>
</dbReference>
<organism evidence="1 2">
    <name type="scientific">Kineosporia corallincola</name>
    <dbReference type="NCBI Taxonomy" id="2835133"/>
    <lineage>
        <taxon>Bacteria</taxon>
        <taxon>Bacillati</taxon>
        <taxon>Actinomycetota</taxon>
        <taxon>Actinomycetes</taxon>
        <taxon>Kineosporiales</taxon>
        <taxon>Kineosporiaceae</taxon>
        <taxon>Kineosporia</taxon>
    </lineage>
</organism>
<dbReference type="RefSeq" id="WP_214157921.1">
    <property type="nucleotide sequence ID" value="NZ_JAHBAY010000009.1"/>
</dbReference>
<proteinExistence type="predicted"/>
<evidence type="ECO:0000313" key="2">
    <source>
        <dbReference type="Proteomes" id="UP001197247"/>
    </source>
</evidence>
<name>A0ABS5TNC0_9ACTN</name>
<evidence type="ECO:0008006" key="3">
    <source>
        <dbReference type="Google" id="ProtNLM"/>
    </source>
</evidence>
<gene>
    <name evidence="1" type="ORF">KIH74_21625</name>
</gene>
<dbReference type="Gene3D" id="3.40.50.720">
    <property type="entry name" value="NAD(P)-binding Rossmann-like Domain"/>
    <property type="match status" value="1"/>
</dbReference>
<dbReference type="InterPro" id="IPR036291">
    <property type="entry name" value="NAD(P)-bd_dom_sf"/>
</dbReference>
<sequence>MTKTLVLGGSAWLGRAIAVRALSRGHEVTCLARGEAGAFAEGVRVVTADRAAPGAYDEVSATDWDVVVDVSWQPGLVRSALAALGERAATWQYVSSCSVYADHSTPDADESAALLPALSTDTAGRETYGEAKVACEQLCSQAVGDRLLIARAGLIGGYGDGSDRFGYWPARFASPRDGQPVLVPDEPGMPTQTIDVLDLAAWLVACGENATVGTFNVGGPVTPLGRVLEIARELAGSTAGVVPASSSWLLEQEVEEFAGPRSLPLWIADPAWAGFSHRNTDAAVRAGLTWRPVEETAGAALRWERELGLDRERRAGLSAAQERELLTAWSHHGD</sequence>
<dbReference type="PANTHER" id="PTHR48079:SF6">
    <property type="entry name" value="NAD(P)-BINDING DOMAIN-CONTAINING PROTEIN-RELATED"/>
    <property type="match status" value="1"/>
</dbReference>
<dbReference type="EMBL" id="JAHBAY010000009">
    <property type="protein sequence ID" value="MBT0771553.1"/>
    <property type="molecule type" value="Genomic_DNA"/>
</dbReference>
<dbReference type="Proteomes" id="UP001197247">
    <property type="component" value="Unassembled WGS sequence"/>
</dbReference>
<comment type="caution">
    <text evidence="1">The sequence shown here is derived from an EMBL/GenBank/DDBJ whole genome shotgun (WGS) entry which is preliminary data.</text>
</comment>
<protein>
    <recommendedName>
        <fullName evidence="3">Nucleoside-diphosphate-sugar epimerase</fullName>
    </recommendedName>
</protein>
<keyword evidence="2" id="KW-1185">Reference proteome</keyword>
<reference evidence="1 2" key="1">
    <citation type="submission" date="2021-05" db="EMBL/GenBank/DDBJ databases">
        <title>Kineosporia and Streptomyces sp. nov. two new marine actinobacteria isolated from Coral.</title>
        <authorList>
            <person name="Buangrab K."/>
            <person name="Sutthacheep M."/>
            <person name="Yeemin T."/>
            <person name="Harunari E."/>
            <person name="Igarashi Y."/>
            <person name="Kanchanasin P."/>
            <person name="Tanasupawat S."/>
            <person name="Phongsopitanun W."/>
        </authorList>
    </citation>
    <scope>NUCLEOTIDE SEQUENCE [LARGE SCALE GENOMIC DNA]</scope>
    <source>
        <strain evidence="1 2">J2-2</strain>
    </source>
</reference>
<dbReference type="SUPFAM" id="SSF51735">
    <property type="entry name" value="NAD(P)-binding Rossmann-fold domains"/>
    <property type="match status" value="1"/>
</dbReference>
<accession>A0ABS5TNC0</accession>